<dbReference type="PANTHER" id="PTHR19143">
    <property type="entry name" value="FIBRINOGEN/TENASCIN/ANGIOPOEITIN"/>
    <property type="match status" value="1"/>
</dbReference>
<dbReference type="PANTHER" id="PTHR19143:SF327">
    <property type="entry name" value="FI21813P1-RELATED"/>
    <property type="match status" value="1"/>
</dbReference>
<evidence type="ECO:0000313" key="2">
    <source>
        <dbReference type="Proteomes" id="UP000694845"/>
    </source>
</evidence>
<dbReference type="NCBIfam" id="NF040941">
    <property type="entry name" value="GGGWT_bact"/>
    <property type="match status" value="1"/>
</dbReference>
<dbReference type="KEGG" id="aplc:110974202"/>
<dbReference type="InterPro" id="IPR002181">
    <property type="entry name" value="Fibrinogen_a/b/g_C_dom"/>
</dbReference>
<organism evidence="2 3">
    <name type="scientific">Acanthaster planci</name>
    <name type="common">Crown-of-thorns starfish</name>
    <dbReference type="NCBI Taxonomy" id="133434"/>
    <lineage>
        <taxon>Eukaryota</taxon>
        <taxon>Metazoa</taxon>
        <taxon>Echinodermata</taxon>
        <taxon>Eleutherozoa</taxon>
        <taxon>Asterozoa</taxon>
        <taxon>Asteroidea</taxon>
        <taxon>Valvatacea</taxon>
        <taxon>Valvatida</taxon>
        <taxon>Acanthasteridae</taxon>
        <taxon>Acanthaster</taxon>
    </lineage>
</organism>
<feature type="domain" description="Fibrinogen C-terminal" evidence="1">
    <location>
        <begin position="3"/>
        <end position="207"/>
    </location>
</feature>
<dbReference type="PROSITE" id="PS51406">
    <property type="entry name" value="FIBRINOGEN_C_2"/>
    <property type="match status" value="1"/>
</dbReference>
<dbReference type="RefSeq" id="XP_022081353.1">
    <property type="nucleotide sequence ID" value="XM_022225661.1"/>
</dbReference>
<dbReference type="GeneID" id="110974202"/>
<evidence type="ECO:0000313" key="3">
    <source>
        <dbReference type="RefSeq" id="XP_022081353.1"/>
    </source>
</evidence>
<dbReference type="SMART" id="SM00186">
    <property type="entry name" value="FBG"/>
    <property type="match status" value="1"/>
</dbReference>
<dbReference type="InterPro" id="IPR014716">
    <property type="entry name" value="Fibrinogen_a/b/g_C_1"/>
</dbReference>
<dbReference type="AlphaFoldDB" id="A0A8B7XKL9"/>
<reference evidence="3" key="1">
    <citation type="submission" date="2025-08" db="UniProtKB">
        <authorList>
            <consortium name="RefSeq"/>
        </authorList>
    </citation>
    <scope>IDENTIFICATION</scope>
</reference>
<dbReference type="InterPro" id="IPR036056">
    <property type="entry name" value="Fibrinogen-like_C"/>
</dbReference>
<dbReference type="SUPFAM" id="SSF56496">
    <property type="entry name" value="Fibrinogen C-terminal domain-like"/>
    <property type="match status" value="1"/>
</dbReference>
<sequence>MAPEPTEPAANCQEILDAGVNTSGVYTIQHDGKTMQVYCNMESDAGYMEYAEGFGDLTGEFWLGSEKLHDLTSTGRCELIVTLRAFDGQNATVCYEDFKIESVDERYKLNVGSFHTVAGNAGDSLHGDQKFSTKDRGDDGSGSRNYAAMFHGGWWYKKYNGNNINSNLNGLYHSSPNVNDYQGIQWVSYKRRDYSLKGCEMKMSCGPKKGCGSGGSGSKSGGSS</sequence>
<name>A0A8B7XKL9_ACAPL</name>
<dbReference type="GO" id="GO:0005615">
    <property type="term" value="C:extracellular space"/>
    <property type="evidence" value="ECO:0007669"/>
    <property type="project" value="TreeGrafter"/>
</dbReference>
<keyword evidence="2" id="KW-1185">Reference proteome</keyword>
<protein>
    <submittedName>
        <fullName evidence="3">Ficolin-2-like</fullName>
    </submittedName>
</protein>
<dbReference type="Pfam" id="PF00147">
    <property type="entry name" value="Fibrinogen_C"/>
    <property type="match status" value="2"/>
</dbReference>
<dbReference type="Gene3D" id="4.10.530.10">
    <property type="entry name" value="Gamma-fibrinogen Carboxyl Terminal Fragment, domain 2"/>
    <property type="match status" value="1"/>
</dbReference>
<evidence type="ECO:0000259" key="1">
    <source>
        <dbReference type="PROSITE" id="PS51406"/>
    </source>
</evidence>
<dbReference type="Proteomes" id="UP000694845">
    <property type="component" value="Unplaced"/>
</dbReference>
<dbReference type="OMA" id="TINWSIT"/>
<dbReference type="InterPro" id="IPR050373">
    <property type="entry name" value="Fibrinogen_C-term_domain"/>
</dbReference>
<gene>
    <name evidence="3" type="primary">LOC110974202</name>
</gene>
<proteinExistence type="predicted"/>
<accession>A0A8B7XKL9</accession>
<dbReference type="Gene3D" id="3.90.215.10">
    <property type="entry name" value="Gamma Fibrinogen, chain A, domain 1"/>
    <property type="match status" value="2"/>
</dbReference>